<dbReference type="InterPro" id="IPR051010">
    <property type="entry name" value="BCAA_transport"/>
</dbReference>
<keyword evidence="2" id="KW-0813">Transport</keyword>
<organism evidence="6 7">
    <name type="scientific">Marivibrio halodurans</name>
    <dbReference type="NCBI Taxonomy" id="2039722"/>
    <lineage>
        <taxon>Bacteria</taxon>
        <taxon>Pseudomonadati</taxon>
        <taxon>Pseudomonadota</taxon>
        <taxon>Alphaproteobacteria</taxon>
        <taxon>Rhodospirillales</taxon>
        <taxon>Rhodospirillaceae</taxon>
        <taxon>Marivibrio</taxon>
    </lineage>
</organism>
<keyword evidence="4" id="KW-0029">Amino-acid transport</keyword>
<keyword evidence="3" id="KW-0732">Signal</keyword>
<dbReference type="AlphaFoldDB" id="A0A8J7V401"/>
<dbReference type="InterPro" id="IPR028082">
    <property type="entry name" value="Peripla_BP_I"/>
</dbReference>
<name>A0A8J7V401_9PROT</name>
<feature type="domain" description="Leucine-binding protein" evidence="5">
    <location>
        <begin position="38"/>
        <end position="344"/>
    </location>
</feature>
<proteinExistence type="inferred from homology"/>
<dbReference type="PANTHER" id="PTHR30483">
    <property type="entry name" value="LEUCINE-SPECIFIC-BINDING PROTEIN"/>
    <property type="match status" value="1"/>
</dbReference>
<evidence type="ECO:0000256" key="1">
    <source>
        <dbReference type="ARBA" id="ARBA00010062"/>
    </source>
</evidence>
<evidence type="ECO:0000256" key="4">
    <source>
        <dbReference type="ARBA" id="ARBA00022970"/>
    </source>
</evidence>
<comment type="caution">
    <text evidence="6">The sequence shown here is derived from an EMBL/GenBank/DDBJ whole genome shotgun (WGS) entry which is preliminary data.</text>
</comment>
<evidence type="ECO:0000256" key="3">
    <source>
        <dbReference type="ARBA" id="ARBA00022729"/>
    </source>
</evidence>
<keyword evidence="7" id="KW-1185">Reference proteome</keyword>
<dbReference type="RefSeq" id="WP_210683159.1">
    <property type="nucleotide sequence ID" value="NZ_JAGMWN010000009.1"/>
</dbReference>
<dbReference type="PRINTS" id="PR00337">
    <property type="entry name" value="LEUILEVALBP"/>
</dbReference>
<comment type="similarity">
    <text evidence="1">Belongs to the leucine-binding protein family.</text>
</comment>
<dbReference type="InterPro" id="IPR000709">
    <property type="entry name" value="Leu_Ile_Val-bd"/>
</dbReference>
<gene>
    <name evidence="6" type="ORF">KAJ83_16220</name>
</gene>
<sequence length="411" mass="44033">MSNRVTEKRGPSRRHVLVAGTAALAMPYIRPSWAAEGPIKMGMVIPFTGATGAYGPEMEKAAKLAVKSINDAGGLLGGRKLELYIEDSETIPTAGAAATKKLIEVNDVNSVIGYWGSPIAMASKQLLIDAKKVMMVSCAANAVTEEDHGGLIWRFQAKSTQWGPVGAKILEQRGYKKVSVLAQQNPFIVSMIDPFVEQVEKAGGTIVDNVTYLPEQPSYRAEVEKVFGANPDAVFVPGLLTDFTSIMKEVYRGGFDSKVCSLSLAADSNGRFLEAVGPEVAEGIDHFQPAPPIESPSYKAFVKAMGAPEGTVFLFAGNAFDQVWTAALAMEKAGTDEAAVWTEAIPAVANPPGALEQDGLKCLEMIRNGEDVAYVGAGADCDFNDNGDQLNRHFLHQVIRDGKNEYVQTLS</sequence>
<dbReference type="GO" id="GO:0006865">
    <property type="term" value="P:amino acid transport"/>
    <property type="evidence" value="ECO:0007669"/>
    <property type="project" value="UniProtKB-KW"/>
</dbReference>
<evidence type="ECO:0000256" key="2">
    <source>
        <dbReference type="ARBA" id="ARBA00022448"/>
    </source>
</evidence>
<dbReference type="Proteomes" id="UP000672602">
    <property type="component" value="Unassembled WGS sequence"/>
</dbReference>
<dbReference type="PANTHER" id="PTHR30483:SF6">
    <property type="entry name" value="PERIPLASMIC BINDING PROTEIN OF ABC TRANSPORTER FOR NATURAL AMINO ACIDS"/>
    <property type="match status" value="1"/>
</dbReference>
<dbReference type="InterPro" id="IPR028081">
    <property type="entry name" value="Leu-bd"/>
</dbReference>
<reference evidence="6" key="1">
    <citation type="submission" date="2021-04" db="EMBL/GenBank/DDBJ databases">
        <authorList>
            <person name="Zhang D.-C."/>
        </authorList>
    </citation>
    <scope>NUCLEOTIDE SEQUENCE</scope>
    <source>
        <strain evidence="6">CGMCC 1.15697</strain>
    </source>
</reference>
<dbReference type="Gene3D" id="3.40.50.2300">
    <property type="match status" value="2"/>
</dbReference>
<evidence type="ECO:0000259" key="5">
    <source>
        <dbReference type="Pfam" id="PF13458"/>
    </source>
</evidence>
<dbReference type="CDD" id="cd06346">
    <property type="entry name" value="PBP1_ABC_ligand_binding-like"/>
    <property type="match status" value="1"/>
</dbReference>
<evidence type="ECO:0000313" key="6">
    <source>
        <dbReference type="EMBL" id="MBP5858567.1"/>
    </source>
</evidence>
<accession>A0A8J7V401</accession>
<evidence type="ECO:0000313" key="7">
    <source>
        <dbReference type="Proteomes" id="UP000672602"/>
    </source>
</evidence>
<dbReference type="Pfam" id="PF13458">
    <property type="entry name" value="Peripla_BP_6"/>
    <property type="match status" value="1"/>
</dbReference>
<dbReference type="SUPFAM" id="SSF53822">
    <property type="entry name" value="Periplasmic binding protein-like I"/>
    <property type="match status" value="1"/>
</dbReference>
<dbReference type="EMBL" id="JAGMWN010000009">
    <property type="protein sequence ID" value="MBP5858567.1"/>
    <property type="molecule type" value="Genomic_DNA"/>
</dbReference>
<protein>
    <submittedName>
        <fullName evidence="6">ABC transporter substrate-binding protein</fullName>
    </submittedName>
</protein>